<evidence type="ECO:0000313" key="1">
    <source>
        <dbReference type="EMBL" id="WVZ61579.1"/>
    </source>
</evidence>
<dbReference type="SUPFAM" id="SSF52540">
    <property type="entry name" value="P-loop containing nucleoside triphosphate hydrolases"/>
    <property type="match status" value="1"/>
</dbReference>
<gene>
    <name evidence="1" type="ORF">U9M48_011431</name>
</gene>
<accession>A0AAQ3SW85</accession>
<organism evidence="1 2">
    <name type="scientific">Paspalum notatum var. saurae</name>
    <dbReference type="NCBI Taxonomy" id="547442"/>
    <lineage>
        <taxon>Eukaryota</taxon>
        <taxon>Viridiplantae</taxon>
        <taxon>Streptophyta</taxon>
        <taxon>Embryophyta</taxon>
        <taxon>Tracheophyta</taxon>
        <taxon>Spermatophyta</taxon>
        <taxon>Magnoliopsida</taxon>
        <taxon>Liliopsida</taxon>
        <taxon>Poales</taxon>
        <taxon>Poaceae</taxon>
        <taxon>PACMAD clade</taxon>
        <taxon>Panicoideae</taxon>
        <taxon>Andropogonodae</taxon>
        <taxon>Paspaleae</taxon>
        <taxon>Paspalinae</taxon>
        <taxon>Paspalum</taxon>
    </lineage>
</organism>
<dbReference type="Gene3D" id="3.40.50.300">
    <property type="entry name" value="P-loop containing nucleotide triphosphate hydrolases"/>
    <property type="match status" value="1"/>
</dbReference>
<dbReference type="PANTHER" id="PTHR33377:SF92">
    <property type="entry name" value="NB-ARC DOMAIN-CONTAINING PROTEIN"/>
    <property type="match status" value="1"/>
</dbReference>
<dbReference type="InterPro" id="IPR027417">
    <property type="entry name" value="P-loop_NTPase"/>
</dbReference>
<sequence length="511" mass="57650">MSQMEIFLSAVAGDITTRSIDFVISKLPKPAAALEDRLHRVLLRAQIIVDEAMGRQVTNQAMLQQLGLLSDAMHRGCYLLDTFRYQSSSHNNKDRRQGVSHPSSLLSRLNSVRDLCFPSGKCAQVQGEMREVLDRLSSMILDANELVLFLASYAPSVMYRQPYSVHLLLGNCMFGRQIEAQFVIDFLLHHPSAAEEEPEVLPIIGPFRVGKSTLVAHVCKDQRIHDHFSETVILSDHDLTSYDGLSAAFREGRRCATKHQDSSSSCKHGPVLLVVEVVGGDLDEDVWNRFYSAYKRWVPIGSKIIITNRSDKISRLGTTQTLTLKPLSPEAYWYFFRTLAFGSTDPTSHPRLTNLAMEIATTLNGSMIIANVSARMLRDSFDVSFWGKFAAFMRAQFQKHVARFGEHPYDLLNQNKAVYFGRIHRRDEQVIAYHQYRHSSQKEVPKITLHDVTYGDAELPGRFEVLAWRSAIPPYSSYVYACELQVLKVKATSGSSANKRKRSARNGSTLS</sequence>
<dbReference type="PANTHER" id="PTHR33377">
    <property type="entry name" value="OS10G0134700 PROTEIN-RELATED"/>
    <property type="match status" value="1"/>
</dbReference>
<keyword evidence="2" id="KW-1185">Reference proteome</keyword>
<evidence type="ECO:0008006" key="3">
    <source>
        <dbReference type="Google" id="ProtNLM"/>
    </source>
</evidence>
<proteinExistence type="predicted"/>
<reference evidence="1 2" key="1">
    <citation type="submission" date="2024-02" db="EMBL/GenBank/DDBJ databases">
        <title>High-quality chromosome-scale genome assembly of Pensacola bahiagrass (Paspalum notatum Flugge var. saurae).</title>
        <authorList>
            <person name="Vega J.M."/>
            <person name="Podio M."/>
            <person name="Orjuela J."/>
            <person name="Siena L.A."/>
            <person name="Pessino S.C."/>
            <person name="Combes M.C."/>
            <person name="Mariac C."/>
            <person name="Albertini E."/>
            <person name="Pupilli F."/>
            <person name="Ortiz J.P.A."/>
            <person name="Leblanc O."/>
        </authorList>
    </citation>
    <scope>NUCLEOTIDE SEQUENCE [LARGE SCALE GENOMIC DNA]</scope>
    <source>
        <strain evidence="1">R1</strain>
        <tissue evidence="1">Leaf</tissue>
    </source>
</reference>
<name>A0AAQ3SW85_PASNO</name>
<dbReference type="Proteomes" id="UP001341281">
    <property type="component" value="Chromosome 03"/>
</dbReference>
<dbReference type="EMBL" id="CP144747">
    <property type="protein sequence ID" value="WVZ61579.1"/>
    <property type="molecule type" value="Genomic_DNA"/>
</dbReference>
<evidence type="ECO:0000313" key="2">
    <source>
        <dbReference type="Proteomes" id="UP001341281"/>
    </source>
</evidence>
<protein>
    <recommendedName>
        <fullName evidence="3">NB-ARC domain-containing protein</fullName>
    </recommendedName>
</protein>
<dbReference type="AlphaFoldDB" id="A0AAQ3SW85"/>